<feature type="region of interest" description="Disordered" evidence="1">
    <location>
        <begin position="1"/>
        <end position="61"/>
    </location>
</feature>
<protein>
    <submittedName>
        <fullName evidence="2">Uncharacterized protein</fullName>
    </submittedName>
</protein>
<dbReference type="EMBL" id="ML170165">
    <property type="protein sequence ID" value="TDL24980.1"/>
    <property type="molecule type" value="Genomic_DNA"/>
</dbReference>
<keyword evidence="3" id="KW-1185">Reference proteome</keyword>
<evidence type="ECO:0000313" key="3">
    <source>
        <dbReference type="Proteomes" id="UP000294933"/>
    </source>
</evidence>
<dbReference type="Proteomes" id="UP000294933">
    <property type="component" value="Unassembled WGS sequence"/>
</dbReference>
<proteinExistence type="predicted"/>
<name>A0A4Y7QDN5_9AGAM</name>
<dbReference type="OrthoDB" id="3264586at2759"/>
<evidence type="ECO:0000313" key="2">
    <source>
        <dbReference type="EMBL" id="TDL24980.1"/>
    </source>
</evidence>
<organism evidence="2 3">
    <name type="scientific">Rickenella mellea</name>
    <dbReference type="NCBI Taxonomy" id="50990"/>
    <lineage>
        <taxon>Eukaryota</taxon>
        <taxon>Fungi</taxon>
        <taxon>Dikarya</taxon>
        <taxon>Basidiomycota</taxon>
        <taxon>Agaricomycotina</taxon>
        <taxon>Agaricomycetes</taxon>
        <taxon>Hymenochaetales</taxon>
        <taxon>Rickenellaceae</taxon>
        <taxon>Rickenella</taxon>
    </lineage>
</organism>
<sequence>MPEHKRWGPNFLGRPLYTPPRCARTTSSHDRDSLLSPPSASRLFSLPSLMSSRTKNPRASAPVRFETEEPIEDFDAKSGEVDNDGDDMAEMISIMQQFHKRKSAKGTTRSAAAMQKKNAIVSDAKKKAETMARDGEAYLESCKAKISELQHQGNKAEDKLKDIVHLWTAHEESVHALLQVYPTLIDDLSPLRAKDINAASEMLETHPLAREASRRRLMKNAKKDLQTGLENQKLATDASAMIRHYKALLLS</sequence>
<accession>A0A4Y7QDN5</accession>
<dbReference type="VEuPathDB" id="FungiDB:BD410DRAFT_70773"/>
<reference evidence="2 3" key="1">
    <citation type="submission" date="2018-06" db="EMBL/GenBank/DDBJ databases">
        <title>A transcriptomic atlas of mushroom development highlights an independent origin of complex multicellularity.</title>
        <authorList>
            <consortium name="DOE Joint Genome Institute"/>
            <person name="Krizsan K."/>
            <person name="Almasi E."/>
            <person name="Merenyi Z."/>
            <person name="Sahu N."/>
            <person name="Viragh M."/>
            <person name="Koszo T."/>
            <person name="Mondo S."/>
            <person name="Kiss B."/>
            <person name="Balint B."/>
            <person name="Kues U."/>
            <person name="Barry K."/>
            <person name="Hegedus J.C."/>
            <person name="Henrissat B."/>
            <person name="Johnson J."/>
            <person name="Lipzen A."/>
            <person name="Ohm R."/>
            <person name="Nagy I."/>
            <person name="Pangilinan J."/>
            <person name="Yan J."/>
            <person name="Xiong Y."/>
            <person name="Grigoriev I.V."/>
            <person name="Hibbett D.S."/>
            <person name="Nagy L.G."/>
        </authorList>
    </citation>
    <scope>NUCLEOTIDE SEQUENCE [LARGE SCALE GENOMIC DNA]</scope>
    <source>
        <strain evidence="2 3">SZMC22713</strain>
    </source>
</reference>
<gene>
    <name evidence="2" type="ORF">BD410DRAFT_70773</name>
</gene>
<evidence type="ECO:0000256" key="1">
    <source>
        <dbReference type="SAM" id="MobiDB-lite"/>
    </source>
</evidence>
<dbReference type="AlphaFoldDB" id="A0A4Y7QDN5"/>